<gene>
    <name evidence="1" type="ORF">ENT66_00745</name>
</gene>
<sequence>MKKKLKILKLLTWYKGLQEEQAKIRVINCRINLEKLLQEKETIISLRKNYYDSLEKKCVFTAEEFKYKLFQIEKNKEFENLLNKKIDMQNEELKTLLKLLEKIYKERKLMESVKNKVKHMWDLENIKRFYKEMDDLVLLRRGRDYV</sequence>
<reference evidence="1" key="1">
    <citation type="journal article" date="2020" name="mSystems">
        <title>Genome- and Community-Level Interaction Insights into Carbon Utilization and Element Cycling Functions of Hydrothermarchaeota in Hydrothermal Sediment.</title>
        <authorList>
            <person name="Zhou Z."/>
            <person name="Liu Y."/>
            <person name="Xu W."/>
            <person name="Pan J."/>
            <person name="Luo Z.H."/>
            <person name="Li M."/>
        </authorList>
    </citation>
    <scope>NUCLEOTIDE SEQUENCE [LARGE SCALE GENOMIC DNA]</scope>
    <source>
        <strain evidence="1">SpSt-6</strain>
    </source>
</reference>
<evidence type="ECO:0000313" key="1">
    <source>
        <dbReference type="EMBL" id="HGQ84958.1"/>
    </source>
</evidence>
<evidence type="ECO:0008006" key="2">
    <source>
        <dbReference type="Google" id="ProtNLM"/>
    </source>
</evidence>
<accession>A0A7C4NPY1</accession>
<dbReference type="AlphaFoldDB" id="A0A7C4NPY1"/>
<name>A0A7C4NPY1_9BACT</name>
<proteinExistence type="predicted"/>
<protein>
    <recommendedName>
        <fullName evidence="2">Flagellar FliJ protein</fullName>
    </recommendedName>
</protein>
<dbReference type="EMBL" id="DSZN01000013">
    <property type="protein sequence ID" value="HGQ84958.1"/>
    <property type="molecule type" value="Genomic_DNA"/>
</dbReference>
<organism evidence="1">
    <name type="scientific">Thermodesulfobacterium geofontis</name>
    <dbReference type="NCBI Taxonomy" id="1295609"/>
    <lineage>
        <taxon>Bacteria</taxon>
        <taxon>Pseudomonadati</taxon>
        <taxon>Thermodesulfobacteriota</taxon>
        <taxon>Thermodesulfobacteria</taxon>
        <taxon>Thermodesulfobacteriales</taxon>
        <taxon>Thermodesulfobacteriaceae</taxon>
        <taxon>Thermodesulfobacterium</taxon>
    </lineage>
</organism>
<comment type="caution">
    <text evidence="1">The sequence shown here is derived from an EMBL/GenBank/DDBJ whole genome shotgun (WGS) entry which is preliminary data.</text>
</comment>